<feature type="region of interest" description="Disordered" evidence="1">
    <location>
        <begin position="1"/>
        <end position="22"/>
    </location>
</feature>
<evidence type="ECO:0000313" key="3">
    <source>
        <dbReference type="Proteomes" id="UP000295632"/>
    </source>
</evidence>
<name>A0A4R6U8J8_9BACI</name>
<evidence type="ECO:0000313" key="2">
    <source>
        <dbReference type="EMBL" id="TDQ42062.1"/>
    </source>
</evidence>
<evidence type="ECO:0008006" key="4">
    <source>
        <dbReference type="Google" id="ProtNLM"/>
    </source>
</evidence>
<feature type="compositionally biased region" description="Low complexity" evidence="1">
    <location>
        <begin position="375"/>
        <end position="384"/>
    </location>
</feature>
<organism evidence="2 3">
    <name type="scientific">Aureibacillus halotolerans</name>
    <dbReference type="NCBI Taxonomy" id="1508390"/>
    <lineage>
        <taxon>Bacteria</taxon>
        <taxon>Bacillati</taxon>
        <taxon>Bacillota</taxon>
        <taxon>Bacilli</taxon>
        <taxon>Bacillales</taxon>
        <taxon>Bacillaceae</taxon>
        <taxon>Aureibacillus</taxon>
    </lineage>
</organism>
<keyword evidence="3" id="KW-1185">Reference proteome</keyword>
<feature type="compositionally biased region" description="Basic and acidic residues" evidence="1">
    <location>
        <begin position="525"/>
        <end position="541"/>
    </location>
</feature>
<dbReference type="AlphaFoldDB" id="A0A4R6U8J8"/>
<sequence length="547" mass="60083">MSLHRKRKGGRAIRKKRRAAHGSRKRIHLKVLVVGLCLSQMTLSMVISEIDGTRASFNTKTDLSASVHVKWEVKPAWELNIIDASADYTNQQIVFTIKNISKLNMHGPTVYAILDGKKAVQKSGVSPIRAGDTQKIAFSPNKSATYTIRVFQRSDFPGEPSVTASVTYNHELAMLSATTNWSEAVFQALEEGRITMDQLERAKDTPSIIEAYLDGKLSKKWWDEWSKGSVLSEEIEALLSGALTEKQLQQWMDNALPAELRKQLQGVELSERMRQAIEAGKITSDQLKKFLSGELSEDEMFAPTPAEEALQTDEWLAQLVTRGYSEERLRSALANGTLTRSDIENFVNEITTKEEFEQKLPQVETPPPNVVLPGEGLPEQQLPDELPPGDDIPPAQLPPGEGTEQPPVTETPTEEAAQPPIDETDELPPTNNPPTAINEGEGTDSPPEEGDAEPVEVSPPVQEEQPVENADNSSDSATAPETKSPEEKSESTDSSDELSSDVKEPNDSSKESDQSDRSSASQSLKKTEAIKEEDTSAKVEDSEVAAD</sequence>
<feature type="compositionally biased region" description="Basic and acidic residues" evidence="1">
    <location>
        <begin position="500"/>
        <end position="516"/>
    </location>
</feature>
<dbReference type="EMBL" id="SNYJ01000002">
    <property type="protein sequence ID" value="TDQ42062.1"/>
    <property type="molecule type" value="Genomic_DNA"/>
</dbReference>
<accession>A0A4R6U8J8</accession>
<evidence type="ECO:0000256" key="1">
    <source>
        <dbReference type="SAM" id="MobiDB-lite"/>
    </source>
</evidence>
<proteinExistence type="predicted"/>
<comment type="caution">
    <text evidence="2">The sequence shown here is derived from an EMBL/GenBank/DDBJ whole genome shotgun (WGS) entry which is preliminary data.</text>
</comment>
<gene>
    <name evidence="2" type="ORF">EV213_10291</name>
</gene>
<dbReference type="Proteomes" id="UP000295632">
    <property type="component" value="Unassembled WGS sequence"/>
</dbReference>
<feature type="compositionally biased region" description="Low complexity" evidence="1">
    <location>
        <begin position="455"/>
        <end position="468"/>
    </location>
</feature>
<feature type="region of interest" description="Disordered" evidence="1">
    <location>
        <begin position="355"/>
        <end position="547"/>
    </location>
</feature>
<reference evidence="2 3" key="1">
    <citation type="submission" date="2019-03" db="EMBL/GenBank/DDBJ databases">
        <title>Genomic Encyclopedia of Type Strains, Phase IV (KMG-IV): sequencing the most valuable type-strain genomes for metagenomic binning, comparative biology and taxonomic classification.</title>
        <authorList>
            <person name="Goeker M."/>
        </authorList>
    </citation>
    <scope>NUCLEOTIDE SEQUENCE [LARGE SCALE GENOMIC DNA]</scope>
    <source>
        <strain evidence="2 3">DSM 28697</strain>
    </source>
</reference>
<feature type="compositionally biased region" description="Polar residues" evidence="1">
    <location>
        <begin position="470"/>
        <end position="479"/>
    </location>
</feature>
<protein>
    <recommendedName>
        <fullName evidence="4">YqxM protein</fullName>
    </recommendedName>
</protein>
<feature type="compositionally biased region" description="Low complexity" evidence="1">
    <location>
        <begin position="398"/>
        <end position="420"/>
    </location>
</feature>